<dbReference type="OrthoDB" id="4524286at2"/>
<accession>A0A5B8M8H6</accession>
<dbReference type="EMBL" id="CP042305">
    <property type="protein sequence ID" value="QDZ15912.1"/>
    <property type="molecule type" value="Genomic_DNA"/>
</dbReference>
<reference evidence="2 3" key="1">
    <citation type="submission" date="2019-07" db="EMBL/GenBank/DDBJ databases">
        <title>Full genome sequence of Humibacter sp. WJ7-1.</title>
        <authorList>
            <person name="Im W.-T."/>
        </authorList>
    </citation>
    <scope>NUCLEOTIDE SEQUENCE [LARGE SCALE GENOMIC DNA]</scope>
    <source>
        <strain evidence="2 3">WJ7-1</strain>
    </source>
</reference>
<dbReference type="Proteomes" id="UP000320216">
    <property type="component" value="Chromosome"/>
</dbReference>
<proteinExistence type="predicted"/>
<evidence type="ECO:0000259" key="1">
    <source>
        <dbReference type="Pfam" id="PF08751"/>
    </source>
</evidence>
<name>A0A5B8M8H6_9MICO</name>
<evidence type="ECO:0000313" key="3">
    <source>
        <dbReference type="Proteomes" id="UP000320216"/>
    </source>
</evidence>
<gene>
    <name evidence="2" type="ORF">FPZ11_15020</name>
</gene>
<protein>
    <submittedName>
        <fullName evidence="2">AAA family ATPase</fullName>
    </submittedName>
</protein>
<organism evidence="2 3">
    <name type="scientific">Humibacter ginsenosidimutans</name>
    <dbReference type="NCBI Taxonomy" id="2599293"/>
    <lineage>
        <taxon>Bacteria</taxon>
        <taxon>Bacillati</taxon>
        <taxon>Actinomycetota</taxon>
        <taxon>Actinomycetes</taxon>
        <taxon>Micrococcales</taxon>
        <taxon>Microbacteriaceae</taxon>
        <taxon>Humibacter</taxon>
    </lineage>
</organism>
<dbReference type="Gene3D" id="2.30.30.940">
    <property type="match status" value="1"/>
</dbReference>
<feature type="domain" description="TrwC relaxase" evidence="1">
    <location>
        <begin position="67"/>
        <end position="302"/>
    </location>
</feature>
<evidence type="ECO:0000313" key="2">
    <source>
        <dbReference type="EMBL" id="QDZ15912.1"/>
    </source>
</evidence>
<dbReference type="KEGG" id="huw:FPZ11_15020"/>
<sequence>MRGGIARWKRGEASQGVKQAVAYAFGGVCDATLTAKDADGVIAAADYADAVMTRYICEDNVIRDDLLTRKQLRAWVDGIDPLTGERRGRDLESPVADLVLDATVNAPKSFSIAALLDPELNAAYEDLQDRLRDRIIHLWQTELNARRGAGGLIREGLARVEVVELKHERSRSLDPHKHRHLWLNVKVQGRDGRWSNLDTRVALRFQNVVNAEGDLAARTDPAWIHALAVKGFTLNADGEIQQLAHLVRPLSKRSAQIETNRAKRLEWWRGQHPGEEPSRDVLNQIDRWAWAAGRPNKPRDLDEGNWAGIVRNEIHAADPSVTARPAVAVTPVTLADIGLDLVAARAVVDADGRSTGTGGRFSVFDVRAGILRALSATGLVTERDDLTSLVDELVVKAVAAHTVRLLEKDVVPDHLKHLVATETVVAKYSLANKLELLPEGGVRVPDAAIVKIAAAVDPGRRLDNGQVMGAGVIAGTARLVTVIGAAGTGKTTMLKMAAAALKMQNHRMIVVAPTKKAATVAGREIGSDSSSLHQLLHAYGWRWSEDASGRIVWSRLHIGEVDPTTQRPFEGVDGEPLQSGDRIVVDEAGMLDLDAANALVQLALETGAGLAAVGDPNQALPVGHSGALDLIRGSSSEIVELADVHRFKDPEWGRFTLELRRAETVEDRHSLATRLIETGHVQLANNTTAVESAMTDAWFDATNRRETISLITATHSEAQAVSESIQARRIQTGALSTQRVALGQAGQTLLEGDIVQTRRNNGRSGVENRQNWILHQITGDGLVLTSVNDSTQFRKVSHDYAAHHMHLGYASTVYGAQGETTDRSLVGPRVDAAGLYVGLTRGRLSNNIILTAPTLRAAAAELTEMMQRGNVEPTIQASRDAAREELNRAAAAAATRQPGPVIASAGLGR</sequence>
<dbReference type="SUPFAM" id="SSF52540">
    <property type="entry name" value="P-loop containing nucleoside triphosphate hydrolases"/>
    <property type="match status" value="1"/>
</dbReference>
<dbReference type="InterPro" id="IPR027417">
    <property type="entry name" value="P-loop_NTPase"/>
</dbReference>
<dbReference type="InterPro" id="IPR014862">
    <property type="entry name" value="TrwC"/>
</dbReference>
<dbReference type="Gene3D" id="3.40.50.300">
    <property type="entry name" value="P-loop containing nucleotide triphosphate hydrolases"/>
    <property type="match status" value="2"/>
</dbReference>
<dbReference type="AlphaFoldDB" id="A0A5B8M8H6"/>
<dbReference type="Pfam" id="PF13604">
    <property type="entry name" value="AAA_30"/>
    <property type="match status" value="1"/>
</dbReference>
<dbReference type="Pfam" id="PF08751">
    <property type="entry name" value="TrwC"/>
    <property type="match status" value="1"/>
</dbReference>
<keyword evidence="3" id="KW-1185">Reference proteome</keyword>
<dbReference type="SUPFAM" id="SSF55464">
    <property type="entry name" value="Origin of replication-binding domain, RBD-like"/>
    <property type="match status" value="1"/>
</dbReference>